<keyword evidence="3" id="KW-1185">Reference proteome</keyword>
<protein>
    <submittedName>
        <fullName evidence="2">Uncharacterized protein</fullName>
    </submittedName>
</protein>
<feature type="region of interest" description="Disordered" evidence="1">
    <location>
        <begin position="1"/>
        <end position="117"/>
    </location>
</feature>
<evidence type="ECO:0000313" key="2">
    <source>
        <dbReference type="EMBL" id="THV01608.1"/>
    </source>
</evidence>
<organism evidence="2 3">
    <name type="scientific">Dendrothele bispora (strain CBS 962.96)</name>
    <dbReference type="NCBI Taxonomy" id="1314807"/>
    <lineage>
        <taxon>Eukaryota</taxon>
        <taxon>Fungi</taxon>
        <taxon>Dikarya</taxon>
        <taxon>Basidiomycota</taxon>
        <taxon>Agaricomycotina</taxon>
        <taxon>Agaricomycetes</taxon>
        <taxon>Agaricomycetidae</taxon>
        <taxon>Agaricales</taxon>
        <taxon>Agaricales incertae sedis</taxon>
        <taxon>Dendrothele</taxon>
    </lineage>
</organism>
<feature type="region of interest" description="Disordered" evidence="1">
    <location>
        <begin position="311"/>
        <end position="332"/>
    </location>
</feature>
<proteinExistence type="predicted"/>
<feature type="compositionally biased region" description="Low complexity" evidence="1">
    <location>
        <begin position="35"/>
        <end position="55"/>
    </location>
</feature>
<feature type="compositionally biased region" description="Basic residues" evidence="1">
    <location>
        <begin position="312"/>
        <end position="330"/>
    </location>
</feature>
<feature type="compositionally biased region" description="Polar residues" evidence="1">
    <location>
        <begin position="15"/>
        <end position="24"/>
    </location>
</feature>
<feature type="compositionally biased region" description="Polar residues" evidence="1">
    <location>
        <begin position="68"/>
        <end position="87"/>
    </location>
</feature>
<reference evidence="2 3" key="1">
    <citation type="journal article" date="2019" name="Nat. Ecol. Evol.">
        <title>Megaphylogeny resolves global patterns of mushroom evolution.</title>
        <authorList>
            <person name="Varga T."/>
            <person name="Krizsan K."/>
            <person name="Foldi C."/>
            <person name="Dima B."/>
            <person name="Sanchez-Garcia M."/>
            <person name="Sanchez-Ramirez S."/>
            <person name="Szollosi G.J."/>
            <person name="Szarkandi J.G."/>
            <person name="Papp V."/>
            <person name="Albert L."/>
            <person name="Andreopoulos W."/>
            <person name="Angelini C."/>
            <person name="Antonin V."/>
            <person name="Barry K.W."/>
            <person name="Bougher N.L."/>
            <person name="Buchanan P."/>
            <person name="Buyck B."/>
            <person name="Bense V."/>
            <person name="Catcheside P."/>
            <person name="Chovatia M."/>
            <person name="Cooper J."/>
            <person name="Damon W."/>
            <person name="Desjardin D."/>
            <person name="Finy P."/>
            <person name="Geml J."/>
            <person name="Haridas S."/>
            <person name="Hughes K."/>
            <person name="Justo A."/>
            <person name="Karasinski D."/>
            <person name="Kautmanova I."/>
            <person name="Kiss B."/>
            <person name="Kocsube S."/>
            <person name="Kotiranta H."/>
            <person name="LaButti K.M."/>
            <person name="Lechner B.E."/>
            <person name="Liimatainen K."/>
            <person name="Lipzen A."/>
            <person name="Lukacs Z."/>
            <person name="Mihaltcheva S."/>
            <person name="Morgado L.N."/>
            <person name="Niskanen T."/>
            <person name="Noordeloos M.E."/>
            <person name="Ohm R.A."/>
            <person name="Ortiz-Santana B."/>
            <person name="Ovrebo C."/>
            <person name="Racz N."/>
            <person name="Riley R."/>
            <person name="Savchenko A."/>
            <person name="Shiryaev A."/>
            <person name="Soop K."/>
            <person name="Spirin V."/>
            <person name="Szebenyi C."/>
            <person name="Tomsovsky M."/>
            <person name="Tulloss R.E."/>
            <person name="Uehling J."/>
            <person name="Grigoriev I.V."/>
            <person name="Vagvolgyi C."/>
            <person name="Papp T."/>
            <person name="Martin F.M."/>
            <person name="Miettinen O."/>
            <person name="Hibbett D.S."/>
            <person name="Nagy L.G."/>
        </authorList>
    </citation>
    <scope>NUCLEOTIDE SEQUENCE [LARGE SCALE GENOMIC DNA]</scope>
    <source>
        <strain evidence="2 3">CBS 962.96</strain>
    </source>
</reference>
<evidence type="ECO:0000256" key="1">
    <source>
        <dbReference type="SAM" id="MobiDB-lite"/>
    </source>
</evidence>
<gene>
    <name evidence="2" type="ORF">K435DRAFT_793217</name>
</gene>
<name>A0A4S8MG21_DENBC</name>
<dbReference type="Proteomes" id="UP000297245">
    <property type="component" value="Unassembled WGS sequence"/>
</dbReference>
<sequence length="343" mass="39132">MARVKLPGYRRSESKATVSSQPKSGSAPLDHGHQPPSEELSGSTSTTSNSTEPISIRTITARRPWSGTKRNTSNGKDGSSEEYNSGGETELDWSDKQSEAAEEDDDSSVISMSPEPDYEDYEEYRSRFMSRYSRYLLQKGNPNFPYEPTILEAIHISPSSFELNETGPMHLSHLLLSPGYWPTLKTQDQRFQALSLCLGDAQTKELFRIGKRNMKSDPTQTGEHMYSSFSWMKSAVCAICNKGPSHLVYYQSCTGCVRKLWHKKCVGTTAKRSRDKRPNDGNLKCTQCGEEGVFLIHRDWLENEEEYNARRERTKQKKKRRLSQKMRSKARKDLKVKELSQYI</sequence>
<dbReference type="EMBL" id="ML179087">
    <property type="protein sequence ID" value="THV01608.1"/>
    <property type="molecule type" value="Genomic_DNA"/>
</dbReference>
<evidence type="ECO:0000313" key="3">
    <source>
        <dbReference type="Proteomes" id="UP000297245"/>
    </source>
</evidence>
<accession>A0A4S8MG21</accession>
<dbReference type="AlphaFoldDB" id="A0A4S8MG21"/>